<dbReference type="Proteomes" id="UP000268436">
    <property type="component" value="Unassembled WGS sequence"/>
</dbReference>
<sequence>MKLHSNLFTVKALAAGAACLAYGNTQFEFDATGLDWQY</sequence>
<evidence type="ECO:0000313" key="2">
    <source>
        <dbReference type="Proteomes" id="UP000268436"/>
    </source>
</evidence>
<proteinExistence type="predicted"/>
<reference evidence="1 2" key="1">
    <citation type="submission" date="2018-12" db="EMBL/GenBank/DDBJ databases">
        <title>Persistence of Moraxella catarrhalis in Chronic Obstructive Pulmonary Disease and Regulation of the Hag/MID Adhesin.</title>
        <authorList>
            <person name="Murphy T."/>
            <person name="Zhao X."/>
            <person name="Vyas G."/>
            <person name="Aluvathingal J."/>
            <person name="Nadendla S."/>
            <person name="Tallon L."/>
            <person name="Tettelin H."/>
        </authorList>
    </citation>
    <scope>NUCLEOTIDE SEQUENCE [LARGE SCALE GENOMIC DNA]</scope>
    <source>
        <strain evidence="1 2">173P27B1</strain>
    </source>
</reference>
<name>A0ABY0BM47_MORCA</name>
<protein>
    <submittedName>
        <fullName evidence="1">Uncharacterized protein</fullName>
    </submittedName>
</protein>
<evidence type="ECO:0000313" key="1">
    <source>
        <dbReference type="EMBL" id="RUO17426.1"/>
    </source>
</evidence>
<organism evidence="1 2">
    <name type="scientific">Moraxella catarrhalis</name>
    <name type="common">Branhamella catarrhalis</name>
    <dbReference type="NCBI Taxonomy" id="480"/>
    <lineage>
        <taxon>Bacteria</taxon>
        <taxon>Pseudomonadati</taxon>
        <taxon>Pseudomonadota</taxon>
        <taxon>Gammaproteobacteria</taxon>
        <taxon>Moraxellales</taxon>
        <taxon>Moraxellaceae</taxon>
        <taxon>Moraxella</taxon>
    </lineage>
</organism>
<accession>A0ABY0BM47</accession>
<keyword evidence="2" id="KW-1185">Reference proteome</keyword>
<dbReference type="EMBL" id="RYER01000004">
    <property type="protein sequence ID" value="RUO17426.1"/>
    <property type="molecule type" value="Genomic_DNA"/>
</dbReference>
<gene>
    <name evidence="1" type="ORF">EJK54_1922</name>
</gene>
<comment type="caution">
    <text evidence="1">The sequence shown here is derived from an EMBL/GenBank/DDBJ whole genome shotgun (WGS) entry which is preliminary data.</text>
</comment>